<protein>
    <submittedName>
        <fullName evidence="8">Maturation protein</fullName>
    </submittedName>
</protein>
<keyword evidence="4" id="KW-0946">Virion</keyword>
<evidence type="ECO:0000256" key="2">
    <source>
        <dbReference type="ARBA" id="ARBA00022581"/>
    </source>
</evidence>
<evidence type="ECO:0000256" key="3">
    <source>
        <dbReference type="ARBA" id="ARBA00022804"/>
    </source>
</evidence>
<evidence type="ECO:0000256" key="6">
    <source>
        <dbReference type="ARBA" id="ARBA00023296"/>
    </source>
</evidence>
<evidence type="ECO:0000313" key="8">
    <source>
        <dbReference type="EMBL" id="UJQ85762.1"/>
    </source>
</evidence>
<keyword evidence="9" id="KW-1185">Reference proteome</keyword>
<proteinExistence type="inferred from homology"/>
<dbReference type="EMBL" id="MZ679773">
    <property type="protein sequence ID" value="UJQ85762.1"/>
    <property type="molecule type" value="Genomic_RNA"/>
</dbReference>
<keyword evidence="6" id="KW-1160">Virus entry into host cell</keyword>
<keyword evidence="5" id="KW-1175">Viral attachment to host cell pilus</keyword>
<evidence type="ECO:0000256" key="7">
    <source>
        <dbReference type="ARBA" id="ARBA00035110"/>
    </source>
</evidence>
<evidence type="ECO:0000313" key="9">
    <source>
        <dbReference type="Proteomes" id="UP001057803"/>
    </source>
</evidence>
<keyword evidence="2" id="KW-0945">Host-virus interaction</keyword>
<dbReference type="Proteomes" id="UP001057803">
    <property type="component" value="Segment"/>
</dbReference>
<sequence length="374" mass="41167">MTTRIRTLLGPLISGNQIRYGVPTPFSYYSSYKYSEDVADMPGVDHPVWLVSRTANFSGMNGGSVGTPGSAFYRYGNHAPPDGVNNLANATHVSLPALPSYAAMATMVRARTNPSRASVGIPVALAELRDIPRTLRMSKDSRLTGFASKENLRIQFGWMPLISDVCKLLSFASTVEKRSEMIRRMIANGGLRRKVNLYHDVVVEKDSDLFLNSGAAMVQHASSEKITTRNVWGTTRWVPSTYLAGMDDRDRANYIRRTVLGLTASQQFANAWNAVPWTWLIDWFANVGDLLEASNNSIAHTSGSACIMEHTHTRVVYTATTGGWMIPGSKSYVTLTEKRRTLSSSGFSASLPFLSGRQLSILGSLAILKFKGRR</sequence>
<evidence type="ECO:0000256" key="1">
    <source>
        <dbReference type="ARBA" id="ARBA00004328"/>
    </source>
</evidence>
<reference evidence="8" key="1">
    <citation type="submission" date="2021-05" db="EMBL/GenBank/DDBJ databases">
        <authorList>
            <person name="Chen Y.-M."/>
            <person name="Zhang Y.-Z."/>
        </authorList>
    </citation>
    <scope>NUCLEOTIDE SEQUENCE</scope>
    <source>
        <strain evidence="8">78-k141_577667</strain>
    </source>
</reference>
<dbReference type="Pfam" id="PF03863">
    <property type="entry name" value="Phage_mat-A"/>
    <property type="match status" value="1"/>
</dbReference>
<evidence type="ECO:0000256" key="4">
    <source>
        <dbReference type="ARBA" id="ARBA00022844"/>
    </source>
</evidence>
<keyword evidence="3" id="KW-1161">Viral attachment to host cell</keyword>
<name>A0ABY3STM8_9VIRU</name>
<accession>A0ABY3STM8</accession>
<reference evidence="8" key="2">
    <citation type="journal article" date="2022" name="Nat. Microbiol.">
        <title>RNA viromes from terrestrial sites across China expand environmental viral diversity.</title>
        <authorList>
            <person name="Chiapello M."/>
            <person name="Rodriguez-Romero J."/>
            <person name="Ayllon M.A."/>
            <person name="Turina M."/>
        </authorList>
    </citation>
    <scope>NUCLEOTIDE SEQUENCE</scope>
    <source>
        <strain evidence="8">78-k141_577667</strain>
    </source>
</reference>
<comment type="subcellular location">
    <subcellularLocation>
        <location evidence="1">Virion</location>
    </subcellularLocation>
</comment>
<organism evidence="8 9">
    <name type="scientific">Leviviridae sp</name>
    <dbReference type="NCBI Taxonomy" id="2027243"/>
    <lineage>
        <taxon>Viruses</taxon>
        <taxon>Riboviria</taxon>
        <taxon>Orthornavirae</taxon>
        <taxon>Lenarviricota</taxon>
        <taxon>Leviviricetes</taxon>
        <taxon>Norzivirales</taxon>
        <taxon>Fiersviridae</taxon>
    </lineage>
</organism>
<dbReference type="InterPro" id="IPR005563">
    <property type="entry name" value="A_protein"/>
</dbReference>
<evidence type="ECO:0000256" key="5">
    <source>
        <dbReference type="ARBA" id="ARBA00023104"/>
    </source>
</evidence>
<comment type="similarity">
    <text evidence="7">Belongs to the Leviviricetes maturation protein family.</text>
</comment>